<evidence type="ECO:0000259" key="9">
    <source>
        <dbReference type="PROSITE" id="PS50280"/>
    </source>
</evidence>
<evidence type="ECO:0000313" key="11">
    <source>
        <dbReference type="Proteomes" id="UP000014978"/>
    </source>
</evidence>
<sequence>MKDVFHPKERLNPNNIKISNKTFPIDKLYTSKYYISISNIHGMGMFSTCFIPAGTFIAEYVGIIVCKAYSDILEKRYKKNNIASTYFFKIKEDMIVDATMYGNHARYINHSCTPNATACLDKERILIFSERDIYEDEEITIKYNLTEAYKNKGDVCNCQSEDCKKYY</sequence>
<dbReference type="OrthoDB" id="308383at2759"/>
<dbReference type="HOGENOM" id="CLU_020840_9_0_1"/>
<dbReference type="InterPro" id="IPR046341">
    <property type="entry name" value="SET_dom_sf"/>
</dbReference>
<evidence type="ECO:0000313" key="10">
    <source>
        <dbReference type="EMBL" id="EPR78142.1"/>
    </source>
</evidence>
<dbReference type="AlphaFoldDB" id="S7W8V0"/>
<dbReference type="InParanoid" id="S7W8V0"/>
<dbReference type="InterPro" id="IPR044570">
    <property type="entry name" value="Set1-like"/>
</dbReference>
<dbReference type="EMBL" id="ATCN01001008">
    <property type="protein sequence ID" value="EPR78142.1"/>
    <property type="molecule type" value="Genomic_DNA"/>
</dbReference>
<gene>
    <name evidence="10" type="ORF">SLOPH_2624</name>
</gene>
<dbReference type="PROSITE" id="PS50280">
    <property type="entry name" value="SET"/>
    <property type="match status" value="1"/>
</dbReference>
<dbReference type="EC" id="2.1.1.354" evidence="2"/>
<evidence type="ECO:0000256" key="3">
    <source>
        <dbReference type="ARBA" id="ARBA00022603"/>
    </source>
</evidence>
<reference evidence="11" key="1">
    <citation type="journal article" date="2013" name="PLoS Genet.">
        <title>The genome of Spraguea lophii and the basis of host-microsporidian interactions.</title>
        <authorList>
            <person name="Campbell S.E."/>
            <person name="Williams T.A."/>
            <person name="Yousuf A."/>
            <person name="Soanes D.M."/>
            <person name="Paszkiewicz K.H."/>
            <person name="Williams B.A.P."/>
        </authorList>
    </citation>
    <scope>NUCLEOTIDE SEQUENCE [LARGE SCALE GENOMIC DNA]</scope>
    <source>
        <strain evidence="11">42_110</strain>
    </source>
</reference>
<keyword evidence="4" id="KW-0808">Transferase</keyword>
<dbReference type="Pfam" id="PF00856">
    <property type="entry name" value="SET"/>
    <property type="match status" value="1"/>
</dbReference>
<keyword evidence="7" id="KW-0539">Nucleus</keyword>
<organism evidence="10 11">
    <name type="scientific">Spraguea lophii (strain 42_110)</name>
    <name type="common">Microsporidian parasite</name>
    <dbReference type="NCBI Taxonomy" id="1358809"/>
    <lineage>
        <taxon>Eukaryota</taxon>
        <taxon>Fungi</taxon>
        <taxon>Fungi incertae sedis</taxon>
        <taxon>Microsporidia</taxon>
        <taxon>Spragueidae</taxon>
        <taxon>Spraguea</taxon>
    </lineage>
</organism>
<keyword evidence="6" id="KW-0156">Chromatin regulator</keyword>
<feature type="domain" description="SET" evidence="9">
    <location>
        <begin position="31"/>
        <end position="144"/>
    </location>
</feature>
<dbReference type="VEuPathDB" id="MicrosporidiaDB:SLOPH_2624"/>
<evidence type="ECO:0000256" key="7">
    <source>
        <dbReference type="ARBA" id="ARBA00023242"/>
    </source>
</evidence>
<dbReference type="SMART" id="SM00317">
    <property type="entry name" value="SET"/>
    <property type="match status" value="1"/>
</dbReference>
<evidence type="ECO:0000256" key="2">
    <source>
        <dbReference type="ARBA" id="ARBA00012182"/>
    </source>
</evidence>
<evidence type="ECO:0000256" key="8">
    <source>
        <dbReference type="ARBA" id="ARBA00047571"/>
    </source>
</evidence>
<evidence type="ECO:0000256" key="4">
    <source>
        <dbReference type="ARBA" id="ARBA00022679"/>
    </source>
</evidence>
<dbReference type="Proteomes" id="UP000014978">
    <property type="component" value="Unassembled WGS sequence"/>
</dbReference>
<keyword evidence="5" id="KW-0949">S-adenosyl-L-methionine</keyword>
<name>S7W8V0_SPRLO</name>
<dbReference type="GO" id="GO:0032259">
    <property type="term" value="P:methylation"/>
    <property type="evidence" value="ECO:0007669"/>
    <property type="project" value="UniProtKB-KW"/>
</dbReference>
<proteinExistence type="predicted"/>
<evidence type="ECO:0000256" key="1">
    <source>
        <dbReference type="ARBA" id="ARBA00004123"/>
    </source>
</evidence>
<keyword evidence="11" id="KW-1185">Reference proteome</keyword>
<dbReference type="PANTHER" id="PTHR45814:SF2">
    <property type="entry name" value="HISTONE-LYSINE N-METHYLTRANSFERASE SETD1"/>
    <property type="match status" value="1"/>
</dbReference>
<evidence type="ECO:0000256" key="6">
    <source>
        <dbReference type="ARBA" id="ARBA00022853"/>
    </source>
</evidence>
<dbReference type="InterPro" id="IPR001214">
    <property type="entry name" value="SET_dom"/>
</dbReference>
<comment type="subcellular location">
    <subcellularLocation>
        <location evidence="1">Nucleus</location>
    </subcellularLocation>
</comment>
<dbReference type="GO" id="GO:0048188">
    <property type="term" value="C:Set1C/COMPASS complex"/>
    <property type="evidence" value="ECO:0007669"/>
    <property type="project" value="TreeGrafter"/>
</dbReference>
<dbReference type="PANTHER" id="PTHR45814">
    <property type="entry name" value="HISTONE-LYSINE N-METHYLTRANSFERASE SETD1"/>
    <property type="match status" value="1"/>
</dbReference>
<accession>S7W8V0</accession>
<comment type="caution">
    <text evidence="10">The sequence shown here is derived from an EMBL/GenBank/DDBJ whole genome shotgun (WGS) entry which is preliminary data.</text>
</comment>
<keyword evidence="3" id="KW-0489">Methyltransferase</keyword>
<dbReference type="Gene3D" id="2.170.270.10">
    <property type="entry name" value="SET domain"/>
    <property type="match status" value="1"/>
</dbReference>
<dbReference type="GO" id="GO:0140999">
    <property type="term" value="F:histone H3K4 trimethyltransferase activity"/>
    <property type="evidence" value="ECO:0007669"/>
    <property type="project" value="UniProtKB-EC"/>
</dbReference>
<dbReference type="STRING" id="1358809.S7W8V0"/>
<protein>
    <recommendedName>
        <fullName evidence="2">[histone H3]-lysine(4) N-trimethyltransferase</fullName>
        <ecNumber evidence="2">2.1.1.354</ecNumber>
    </recommendedName>
</protein>
<dbReference type="OMA" id="QYACRCA"/>
<dbReference type="SUPFAM" id="SSF82199">
    <property type="entry name" value="SET domain"/>
    <property type="match status" value="1"/>
</dbReference>
<evidence type="ECO:0000256" key="5">
    <source>
        <dbReference type="ARBA" id="ARBA00022691"/>
    </source>
</evidence>
<comment type="catalytic activity">
    <reaction evidence="8">
        <text>L-lysyl(4)-[histone H3] + 3 S-adenosyl-L-methionine = N(6),N(6),N(6)-trimethyl-L-lysyl(4)-[histone H3] + 3 S-adenosyl-L-homocysteine + 3 H(+)</text>
        <dbReference type="Rhea" id="RHEA:60260"/>
        <dbReference type="Rhea" id="RHEA-COMP:15537"/>
        <dbReference type="Rhea" id="RHEA-COMP:15547"/>
        <dbReference type="ChEBI" id="CHEBI:15378"/>
        <dbReference type="ChEBI" id="CHEBI:29969"/>
        <dbReference type="ChEBI" id="CHEBI:57856"/>
        <dbReference type="ChEBI" id="CHEBI:59789"/>
        <dbReference type="ChEBI" id="CHEBI:61961"/>
        <dbReference type="EC" id="2.1.1.354"/>
    </reaction>
</comment>